<dbReference type="EMBL" id="NHSJ01000036">
    <property type="protein sequence ID" value="PPQ32681.1"/>
    <property type="molecule type" value="Genomic_DNA"/>
</dbReference>
<feature type="domain" description="EAL" evidence="2">
    <location>
        <begin position="516"/>
        <end position="765"/>
    </location>
</feature>
<dbReference type="SMART" id="SM00267">
    <property type="entry name" value="GGDEF"/>
    <property type="match status" value="1"/>
</dbReference>
<dbReference type="SUPFAM" id="SSF141868">
    <property type="entry name" value="EAL domain-like"/>
    <property type="match status" value="1"/>
</dbReference>
<dbReference type="GO" id="GO:0003824">
    <property type="term" value="F:catalytic activity"/>
    <property type="evidence" value="ECO:0007669"/>
    <property type="project" value="UniProtKB-ARBA"/>
</dbReference>
<dbReference type="Pfam" id="PF00990">
    <property type="entry name" value="GGDEF"/>
    <property type="match status" value="1"/>
</dbReference>
<dbReference type="FunFam" id="3.30.70.270:FF:000001">
    <property type="entry name" value="Diguanylate cyclase domain protein"/>
    <property type="match status" value="1"/>
</dbReference>
<evidence type="ECO:0000256" key="1">
    <source>
        <dbReference type="SAM" id="Phobius"/>
    </source>
</evidence>
<dbReference type="InterPro" id="IPR052155">
    <property type="entry name" value="Biofilm_reg_signaling"/>
</dbReference>
<dbReference type="PROSITE" id="PS50887">
    <property type="entry name" value="GGDEF"/>
    <property type="match status" value="1"/>
</dbReference>
<evidence type="ECO:0000259" key="3">
    <source>
        <dbReference type="PROSITE" id="PS50887"/>
    </source>
</evidence>
<dbReference type="InterPro" id="IPR000160">
    <property type="entry name" value="GGDEF_dom"/>
</dbReference>
<organism evidence="4 5">
    <name type="scientific">Rhodoblastus sphagnicola</name>
    <dbReference type="NCBI Taxonomy" id="333368"/>
    <lineage>
        <taxon>Bacteria</taxon>
        <taxon>Pseudomonadati</taxon>
        <taxon>Pseudomonadota</taxon>
        <taxon>Alphaproteobacteria</taxon>
        <taxon>Hyphomicrobiales</taxon>
        <taxon>Rhodoblastaceae</taxon>
        <taxon>Rhodoblastus</taxon>
    </lineage>
</organism>
<feature type="domain" description="GGDEF" evidence="3">
    <location>
        <begin position="374"/>
        <end position="507"/>
    </location>
</feature>
<feature type="transmembrane region" description="Helical" evidence="1">
    <location>
        <begin position="189"/>
        <end position="211"/>
    </location>
</feature>
<reference evidence="4 5" key="1">
    <citation type="journal article" date="2018" name="Arch. Microbiol.">
        <title>New insights into the metabolic potential of the phototrophic purple bacterium Rhodopila globiformis DSM 161(T) from its draft genome sequence and evidence for a vanadium-dependent nitrogenase.</title>
        <authorList>
            <person name="Imhoff J.F."/>
            <person name="Rahn T."/>
            <person name="Kunzel S."/>
            <person name="Neulinger S.C."/>
        </authorList>
    </citation>
    <scope>NUCLEOTIDE SEQUENCE [LARGE SCALE GENOMIC DNA]</scope>
    <source>
        <strain evidence="4 5">DSM 16996</strain>
    </source>
</reference>
<dbReference type="InterPro" id="IPR035919">
    <property type="entry name" value="EAL_sf"/>
</dbReference>
<dbReference type="Gene3D" id="3.20.20.450">
    <property type="entry name" value="EAL domain"/>
    <property type="match status" value="1"/>
</dbReference>
<dbReference type="NCBIfam" id="TIGR00254">
    <property type="entry name" value="GGDEF"/>
    <property type="match status" value="1"/>
</dbReference>
<dbReference type="InterPro" id="IPR001633">
    <property type="entry name" value="EAL_dom"/>
</dbReference>
<dbReference type="Proteomes" id="UP000239089">
    <property type="component" value="Unassembled WGS sequence"/>
</dbReference>
<dbReference type="PROSITE" id="PS50883">
    <property type="entry name" value="EAL"/>
    <property type="match status" value="1"/>
</dbReference>
<dbReference type="PANTHER" id="PTHR44757">
    <property type="entry name" value="DIGUANYLATE CYCLASE DGCP"/>
    <property type="match status" value="1"/>
</dbReference>
<dbReference type="Pfam" id="PF00563">
    <property type="entry name" value="EAL"/>
    <property type="match status" value="1"/>
</dbReference>
<dbReference type="AlphaFoldDB" id="A0A2S6NDL2"/>
<dbReference type="CDD" id="cd01949">
    <property type="entry name" value="GGDEF"/>
    <property type="match status" value="1"/>
</dbReference>
<evidence type="ECO:0000313" key="5">
    <source>
        <dbReference type="Proteomes" id="UP000239089"/>
    </source>
</evidence>
<dbReference type="Gene3D" id="3.30.70.270">
    <property type="match status" value="1"/>
</dbReference>
<keyword evidence="1" id="KW-0812">Transmembrane</keyword>
<keyword evidence="1" id="KW-0472">Membrane</keyword>
<dbReference type="Gene3D" id="3.30.450.20">
    <property type="entry name" value="PAS domain"/>
    <property type="match status" value="1"/>
</dbReference>
<sequence length="773" mass="85159">MSFLRLAVRTKVASVLGASCLVAATLSAFVVYLGDLERRQAETIFDAFSVANEANVLAQDVQKTVAQVMAIMVADDPRGARERSVELQDDLREIAYRRTTLLSGIGDQMSDSEKSRLSLRIDEFIAYQADTARLCLQVSPKAAIIQATDEAAVLNRRKMLADVQRLSQDMLARVEVTRQESTVGRKIRLAMLQVVPASIIIIGGLVGIAHLRRRDANRQKRRYDVALNNMPIGICMADEHGVLTVVNDRLSTMFGIELDLTGCPVRQLAEEIASAAKLADGKRAAFIADIGRLFNAPFSKPLVAVLGERIFEVRCHAMDEGGRLIVIDDVTATRRASQKIERMAMYDSLTGLSNRLRFRDQLAMTVQACSESNLTFSVLFVDLDAFKEVNDTLGHPMGDKLLCEVAERLTATVRAGSLVARFGGDEFAIILAPTVGPQDLDAICSRLIAATSAPYHIEGHSMVVGASIGAASFPRDASTGEAIIKCADLALYRSKALGRSCFRQFDASMQAEAMLKRQIEHDLRAAIANDELELFYQPIVDVRSHRVNTFEALLRWRHPTRGLVSPEVFIPIAEETGLIVEIGEWVLASACRDAAAWPADIRVAVNFSPVQFRRRDVVAMIERALPAAGLAPDRLEVEVTEAILIRDAEATRIVFERLRRSGVRLSLDDFGSGYSSLSYLNTFPFDKIKIDRAFVIDLSNPKSLAVITAVINLAERLNLSLVVEGVETEKQLEILSSLGVTNFQGFLFSPPRPLAEIDQMIREPFHSHLHEAA</sequence>
<dbReference type="Pfam" id="PF12860">
    <property type="entry name" value="PAS_7"/>
    <property type="match status" value="1"/>
</dbReference>
<gene>
    <name evidence="4" type="ORF">CCR94_04495</name>
</gene>
<evidence type="ECO:0000259" key="2">
    <source>
        <dbReference type="PROSITE" id="PS50883"/>
    </source>
</evidence>
<dbReference type="SMART" id="SM00052">
    <property type="entry name" value="EAL"/>
    <property type="match status" value="1"/>
</dbReference>
<dbReference type="SUPFAM" id="SSF55073">
    <property type="entry name" value="Nucleotide cyclase"/>
    <property type="match status" value="1"/>
</dbReference>
<proteinExistence type="predicted"/>
<protein>
    <recommendedName>
        <fullName evidence="6">Diguanylate cyclase</fullName>
    </recommendedName>
</protein>
<dbReference type="InterPro" id="IPR035965">
    <property type="entry name" value="PAS-like_dom_sf"/>
</dbReference>
<keyword evidence="1" id="KW-1133">Transmembrane helix</keyword>
<dbReference type="InterPro" id="IPR043128">
    <property type="entry name" value="Rev_trsase/Diguanyl_cyclase"/>
</dbReference>
<dbReference type="SUPFAM" id="SSF55785">
    <property type="entry name" value="PYP-like sensor domain (PAS domain)"/>
    <property type="match status" value="1"/>
</dbReference>
<name>A0A2S6NDL2_9HYPH</name>
<accession>A0A2S6NDL2</accession>
<dbReference type="InterPro" id="IPR029787">
    <property type="entry name" value="Nucleotide_cyclase"/>
</dbReference>
<dbReference type="CDD" id="cd01948">
    <property type="entry name" value="EAL"/>
    <property type="match status" value="1"/>
</dbReference>
<evidence type="ECO:0008006" key="6">
    <source>
        <dbReference type="Google" id="ProtNLM"/>
    </source>
</evidence>
<keyword evidence="5" id="KW-1185">Reference proteome</keyword>
<comment type="caution">
    <text evidence="4">The sequence shown here is derived from an EMBL/GenBank/DDBJ whole genome shotgun (WGS) entry which is preliminary data.</text>
</comment>
<evidence type="ECO:0000313" key="4">
    <source>
        <dbReference type="EMBL" id="PPQ32681.1"/>
    </source>
</evidence>
<dbReference type="PANTHER" id="PTHR44757:SF2">
    <property type="entry name" value="BIOFILM ARCHITECTURE MAINTENANCE PROTEIN MBAA"/>
    <property type="match status" value="1"/>
</dbReference>